<evidence type="ECO:0000313" key="3">
    <source>
        <dbReference type="Proteomes" id="UP000829196"/>
    </source>
</evidence>
<name>A0A8T3AIN6_DENNO</name>
<evidence type="ECO:0000313" key="2">
    <source>
        <dbReference type="EMBL" id="KAI0495881.1"/>
    </source>
</evidence>
<evidence type="ECO:0000256" key="1">
    <source>
        <dbReference type="SAM" id="MobiDB-lite"/>
    </source>
</evidence>
<dbReference type="Proteomes" id="UP000829196">
    <property type="component" value="Unassembled WGS sequence"/>
</dbReference>
<gene>
    <name evidence="2" type="ORF">KFK09_022188</name>
</gene>
<proteinExistence type="predicted"/>
<dbReference type="EMBL" id="JAGYWB010000016">
    <property type="protein sequence ID" value="KAI0495881.1"/>
    <property type="molecule type" value="Genomic_DNA"/>
</dbReference>
<keyword evidence="3" id="KW-1185">Reference proteome</keyword>
<dbReference type="SMR" id="A0A8T3AIN6"/>
<reference evidence="2" key="1">
    <citation type="journal article" date="2022" name="Front. Genet.">
        <title>Chromosome-Scale Assembly of the Dendrobium nobile Genome Provides Insights Into the Molecular Mechanism of the Biosynthesis of the Medicinal Active Ingredient of Dendrobium.</title>
        <authorList>
            <person name="Xu Q."/>
            <person name="Niu S.-C."/>
            <person name="Li K.-L."/>
            <person name="Zheng P.-J."/>
            <person name="Zhang X.-J."/>
            <person name="Jia Y."/>
            <person name="Liu Y."/>
            <person name="Niu Y.-X."/>
            <person name="Yu L.-H."/>
            <person name="Chen D.-F."/>
            <person name="Zhang G.-Q."/>
        </authorList>
    </citation>
    <scope>NUCLEOTIDE SEQUENCE</scope>
    <source>
        <tissue evidence="2">Leaf</tissue>
    </source>
</reference>
<sequence>MAGKKVEALEGEFGQLKTDLEGKFMEISTNNERLEGRFAAMEEMMKKLLEMKTHPDTSEVRETTDGHGVGGNPNPIRGRRNPEVEILEGDDDMPPLEPFSREEISTGNDRRGADFQRRGADFQRRGAEFQRRGVDFGSRRGNMKVVQILEKGEKNISVDVLNFSVEVLIVKGEEEIMTKISVTNVGGRIGTLGEHLLFEEWEVMESSGVTEGIRR</sequence>
<accession>A0A8T3AIN6</accession>
<dbReference type="AlphaFoldDB" id="A0A8T3AIN6"/>
<feature type="compositionally biased region" description="Basic and acidic residues" evidence="1">
    <location>
        <begin position="99"/>
        <end position="113"/>
    </location>
</feature>
<protein>
    <submittedName>
        <fullName evidence="2">Uncharacterized protein</fullName>
    </submittedName>
</protein>
<comment type="caution">
    <text evidence="2">The sequence shown here is derived from an EMBL/GenBank/DDBJ whole genome shotgun (WGS) entry which is preliminary data.</text>
</comment>
<feature type="compositionally biased region" description="Basic and acidic residues" evidence="1">
    <location>
        <begin position="53"/>
        <end position="65"/>
    </location>
</feature>
<feature type="compositionally biased region" description="Acidic residues" evidence="1">
    <location>
        <begin position="85"/>
        <end position="94"/>
    </location>
</feature>
<organism evidence="2 3">
    <name type="scientific">Dendrobium nobile</name>
    <name type="common">Orchid</name>
    <dbReference type="NCBI Taxonomy" id="94219"/>
    <lineage>
        <taxon>Eukaryota</taxon>
        <taxon>Viridiplantae</taxon>
        <taxon>Streptophyta</taxon>
        <taxon>Embryophyta</taxon>
        <taxon>Tracheophyta</taxon>
        <taxon>Spermatophyta</taxon>
        <taxon>Magnoliopsida</taxon>
        <taxon>Liliopsida</taxon>
        <taxon>Asparagales</taxon>
        <taxon>Orchidaceae</taxon>
        <taxon>Epidendroideae</taxon>
        <taxon>Malaxideae</taxon>
        <taxon>Dendrobiinae</taxon>
        <taxon>Dendrobium</taxon>
    </lineage>
</organism>
<feature type="region of interest" description="Disordered" evidence="1">
    <location>
        <begin position="53"/>
        <end position="113"/>
    </location>
</feature>